<dbReference type="Proteomes" id="UP000228380">
    <property type="component" value="Unplaced"/>
</dbReference>
<dbReference type="PANTHER" id="PTHR33148:SF3">
    <property type="entry name" value="DUF4228 DOMAIN PROTEIN"/>
    <property type="match status" value="1"/>
</dbReference>
<dbReference type="InterPro" id="IPR025322">
    <property type="entry name" value="PADRE_dom"/>
</dbReference>
<dbReference type="Pfam" id="PF14009">
    <property type="entry name" value="PADRE"/>
    <property type="match status" value="1"/>
</dbReference>
<evidence type="ECO:0000313" key="2">
    <source>
        <dbReference type="RefSeq" id="XP_038976656.1"/>
    </source>
</evidence>
<sequence>MDRNGMKMNHGLGCNPWDKDTLDIAGSGSETREEMALFVDMKESKERGDGNSIGGKKRTAKVMKIDGTTFRPKPPTQAGDVLRDHPGYTLLESEEVKRLGLRARPLEPETPLKPGRLYFLVELPCRPDLRVPRRAWSGALHMSAKERLESLVLSRRSVSDLTPTKPSSVEAVTDGMVRLRVRLPKSQVAKLMEESKDCAEAAEKIMEFCVSKDSNTAKAAAAVPPSAKTRRKEKRTRFVALPDEIIT</sequence>
<dbReference type="RefSeq" id="XP_038976656.1">
    <property type="nucleotide sequence ID" value="XM_039120728.1"/>
</dbReference>
<accession>A0A8B8ZQY7</accession>
<reference evidence="2" key="1">
    <citation type="submission" date="2025-08" db="UniProtKB">
        <authorList>
            <consortium name="RefSeq"/>
        </authorList>
    </citation>
    <scope>IDENTIFICATION</scope>
    <source>
        <tissue evidence="2">Young leaves</tissue>
    </source>
</reference>
<keyword evidence="1" id="KW-1185">Reference proteome</keyword>
<protein>
    <submittedName>
        <fullName evidence="2">Uncharacterized protein At1g66480-like</fullName>
    </submittedName>
</protein>
<evidence type="ECO:0000313" key="1">
    <source>
        <dbReference type="Proteomes" id="UP000228380"/>
    </source>
</evidence>
<dbReference type="AlphaFoldDB" id="A0A8B8ZQY7"/>
<organism evidence="1 2">
    <name type="scientific">Phoenix dactylifera</name>
    <name type="common">Date palm</name>
    <dbReference type="NCBI Taxonomy" id="42345"/>
    <lineage>
        <taxon>Eukaryota</taxon>
        <taxon>Viridiplantae</taxon>
        <taxon>Streptophyta</taxon>
        <taxon>Embryophyta</taxon>
        <taxon>Tracheophyta</taxon>
        <taxon>Spermatophyta</taxon>
        <taxon>Magnoliopsida</taxon>
        <taxon>Liliopsida</taxon>
        <taxon>Arecaceae</taxon>
        <taxon>Coryphoideae</taxon>
        <taxon>Phoeniceae</taxon>
        <taxon>Phoenix</taxon>
    </lineage>
</organism>
<dbReference type="GeneID" id="103715344"/>
<gene>
    <name evidence="2" type="primary">LOC103715344</name>
</gene>
<proteinExistence type="predicted"/>
<dbReference type="OrthoDB" id="676555at2759"/>
<dbReference type="PANTHER" id="PTHR33148">
    <property type="entry name" value="PLASTID MOVEMENT IMPAIRED PROTEIN-RELATED"/>
    <property type="match status" value="1"/>
</dbReference>
<dbReference type="KEGG" id="pda:103715344"/>
<name>A0A8B8ZQY7_PHODC</name>